<dbReference type="EMBL" id="CP039345">
    <property type="protein sequence ID" value="QCD79152.1"/>
    <property type="molecule type" value="Genomic_DNA"/>
</dbReference>
<sequence>MASDDVVANVFRGARRGWRRSEYVYGAEKRVEKKSRSLSRTVCEVSGYFDEWKLADLHRNCVLNGRRTLAQPLKFDPTKKIEEKQRKDLQSLDKR</sequence>
<reference evidence="2 3" key="1">
    <citation type="submission" date="2019-04" db="EMBL/GenBank/DDBJ databases">
        <title>An improved genome assembly and genetic linkage map for asparagus bean, Vigna unguiculata ssp. sesquipedialis.</title>
        <authorList>
            <person name="Xia Q."/>
            <person name="Zhang R."/>
            <person name="Dong Y."/>
        </authorList>
    </citation>
    <scope>NUCLEOTIDE SEQUENCE [LARGE SCALE GENOMIC DNA]</scope>
    <source>
        <tissue evidence="2">Leaf</tissue>
    </source>
</reference>
<accession>A0A4D6KNM0</accession>
<feature type="compositionally biased region" description="Basic and acidic residues" evidence="1">
    <location>
        <begin position="76"/>
        <end position="95"/>
    </location>
</feature>
<organism evidence="2 3">
    <name type="scientific">Vigna unguiculata</name>
    <name type="common">Cowpea</name>
    <dbReference type="NCBI Taxonomy" id="3917"/>
    <lineage>
        <taxon>Eukaryota</taxon>
        <taxon>Viridiplantae</taxon>
        <taxon>Streptophyta</taxon>
        <taxon>Embryophyta</taxon>
        <taxon>Tracheophyta</taxon>
        <taxon>Spermatophyta</taxon>
        <taxon>Magnoliopsida</taxon>
        <taxon>eudicotyledons</taxon>
        <taxon>Gunneridae</taxon>
        <taxon>Pentapetalae</taxon>
        <taxon>rosids</taxon>
        <taxon>fabids</taxon>
        <taxon>Fabales</taxon>
        <taxon>Fabaceae</taxon>
        <taxon>Papilionoideae</taxon>
        <taxon>50 kb inversion clade</taxon>
        <taxon>NPAAA clade</taxon>
        <taxon>indigoferoid/millettioid clade</taxon>
        <taxon>Phaseoleae</taxon>
        <taxon>Vigna</taxon>
    </lineage>
</organism>
<evidence type="ECO:0000313" key="3">
    <source>
        <dbReference type="Proteomes" id="UP000501690"/>
    </source>
</evidence>
<dbReference type="AlphaFoldDB" id="A0A4D6KNM0"/>
<gene>
    <name evidence="2" type="ORF">DEO72_LG1g2791</name>
</gene>
<feature type="region of interest" description="Disordered" evidence="1">
    <location>
        <begin position="75"/>
        <end position="95"/>
    </location>
</feature>
<protein>
    <submittedName>
        <fullName evidence="2">Uncharacterized protein</fullName>
    </submittedName>
</protein>
<name>A0A4D6KNM0_VIGUN</name>
<evidence type="ECO:0000256" key="1">
    <source>
        <dbReference type="SAM" id="MobiDB-lite"/>
    </source>
</evidence>
<proteinExistence type="predicted"/>
<evidence type="ECO:0000313" key="2">
    <source>
        <dbReference type="EMBL" id="QCD79152.1"/>
    </source>
</evidence>
<dbReference type="Proteomes" id="UP000501690">
    <property type="component" value="Linkage Group LG1"/>
</dbReference>
<keyword evidence="3" id="KW-1185">Reference proteome</keyword>